<accession>A0A497XEN6</accession>
<protein>
    <submittedName>
        <fullName evidence="1">Uncharacterized protein</fullName>
    </submittedName>
</protein>
<name>A0A497XEN6_9PROT</name>
<dbReference type="Proteomes" id="UP000268908">
    <property type="component" value="Unassembled WGS sequence"/>
</dbReference>
<dbReference type="AlphaFoldDB" id="A0A497XEN6"/>
<dbReference type="EMBL" id="RCCI01000005">
    <property type="protein sequence ID" value="RLJ64637.1"/>
    <property type="molecule type" value="Genomic_DNA"/>
</dbReference>
<evidence type="ECO:0000313" key="1">
    <source>
        <dbReference type="EMBL" id="RLJ64637.1"/>
    </source>
</evidence>
<sequence>MMAKKTASMSYEAYLDEVTTLITEKYDMSDDDAIRLVMRAQAAEFFVAHDDDASLRTLDRAHEDARTVFKLRDTFP</sequence>
<reference evidence="1 2" key="1">
    <citation type="submission" date="2018-10" db="EMBL/GenBank/DDBJ databases">
        <title>Genomic Encyclopedia of Type Strains, Phase IV (KMG-IV): sequencing the most valuable type-strain genomes for metagenomic binning, comparative biology and taxonomic classification.</title>
        <authorList>
            <person name="Goeker M."/>
        </authorList>
    </citation>
    <scope>NUCLEOTIDE SEQUENCE [LARGE SCALE GENOMIC DNA]</scope>
    <source>
        <strain evidence="1 2">DSM 26916</strain>
    </source>
</reference>
<proteinExistence type="predicted"/>
<evidence type="ECO:0000313" key="2">
    <source>
        <dbReference type="Proteomes" id="UP000268908"/>
    </source>
</evidence>
<comment type="caution">
    <text evidence="1">The sequence shown here is derived from an EMBL/GenBank/DDBJ whole genome shotgun (WGS) entry which is preliminary data.</text>
</comment>
<organism evidence="1 2">
    <name type="scientific">Sulfurisoma sediminicola</name>
    <dbReference type="NCBI Taxonomy" id="1381557"/>
    <lineage>
        <taxon>Bacteria</taxon>
        <taxon>Pseudomonadati</taxon>
        <taxon>Pseudomonadota</taxon>
        <taxon>Betaproteobacteria</taxon>
        <taxon>Nitrosomonadales</taxon>
        <taxon>Sterolibacteriaceae</taxon>
        <taxon>Sulfurisoma</taxon>
    </lineage>
</organism>
<gene>
    <name evidence="1" type="ORF">DFR35_1278</name>
</gene>
<keyword evidence="2" id="KW-1185">Reference proteome</keyword>